<dbReference type="Pfam" id="PF00067">
    <property type="entry name" value="p450"/>
    <property type="match status" value="1"/>
</dbReference>
<evidence type="ECO:0000256" key="12">
    <source>
        <dbReference type="PIRSR" id="PIRSR602401-1"/>
    </source>
</evidence>
<dbReference type="Proteomes" id="UP001458880">
    <property type="component" value="Unassembled WGS sequence"/>
</dbReference>
<dbReference type="PRINTS" id="PR00385">
    <property type="entry name" value="P450"/>
</dbReference>
<dbReference type="GO" id="GO:0020037">
    <property type="term" value="F:heme binding"/>
    <property type="evidence" value="ECO:0007669"/>
    <property type="project" value="InterPro"/>
</dbReference>
<keyword evidence="5 12" id="KW-0349">Heme</keyword>
<evidence type="ECO:0000256" key="8">
    <source>
        <dbReference type="ARBA" id="ARBA00022848"/>
    </source>
</evidence>
<evidence type="ECO:0000256" key="2">
    <source>
        <dbReference type="ARBA" id="ARBA00004174"/>
    </source>
</evidence>
<dbReference type="PRINTS" id="PR00463">
    <property type="entry name" value="EP450I"/>
</dbReference>
<gene>
    <name evidence="14" type="ORF">QE152_g27159</name>
</gene>
<evidence type="ECO:0000256" key="11">
    <source>
        <dbReference type="ARBA" id="ARBA00023033"/>
    </source>
</evidence>
<evidence type="ECO:0000256" key="1">
    <source>
        <dbReference type="ARBA" id="ARBA00001971"/>
    </source>
</evidence>
<dbReference type="InterPro" id="IPR002401">
    <property type="entry name" value="Cyt_P450_E_grp-I"/>
</dbReference>
<dbReference type="EMBL" id="JASPKY010000327">
    <property type="protein sequence ID" value="KAK9708542.1"/>
    <property type="molecule type" value="Genomic_DNA"/>
</dbReference>
<dbReference type="AlphaFoldDB" id="A0AAW1JVN0"/>
<dbReference type="PANTHER" id="PTHR24291:SF187">
    <property type="entry name" value="CYTOCHROME P450 4AE1-RELATED"/>
    <property type="match status" value="1"/>
</dbReference>
<accession>A0AAW1JVN0</accession>
<keyword evidence="9 13" id="KW-0560">Oxidoreductase</keyword>
<dbReference type="GO" id="GO:0005789">
    <property type="term" value="C:endoplasmic reticulum membrane"/>
    <property type="evidence" value="ECO:0007669"/>
    <property type="project" value="UniProtKB-SubCell"/>
</dbReference>
<reference evidence="14 15" key="1">
    <citation type="journal article" date="2024" name="BMC Genomics">
        <title>De novo assembly and annotation of Popillia japonica's genome with initial clues to its potential as an invasive pest.</title>
        <authorList>
            <person name="Cucini C."/>
            <person name="Boschi S."/>
            <person name="Funari R."/>
            <person name="Cardaioli E."/>
            <person name="Iannotti N."/>
            <person name="Marturano G."/>
            <person name="Paoli F."/>
            <person name="Bruttini M."/>
            <person name="Carapelli A."/>
            <person name="Frati F."/>
            <person name="Nardi F."/>
        </authorList>
    </citation>
    <scope>NUCLEOTIDE SEQUENCE [LARGE SCALE GENOMIC DNA]</scope>
    <source>
        <strain evidence="14">DMR45628</strain>
    </source>
</reference>
<keyword evidence="7" id="KW-0256">Endoplasmic reticulum</keyword>
<dbReference type="CDD" id="cd20628">
    <property type="entry name" value="CYP4"/>
    <property type="match status" value="1"/>
</dbReference>
<dbReference type="GO" id="GO:0004497">
    <property type="term" value="F:monooxygenase activity"/>
    <property type="evidence" value="ECO:0007669"/>
    <property type="project" value="UniProtKB-KW"/>
</dbReference>
<evidence type="ECO:0000256" key="7">
    <source>
        <dbReference type="ARBA" id="ARBA00022824"/>
    </source>
</evidence>
<dbReference type="Gene3D" id="1.10.630.10">
    <property type="entry name" value="Cytochrome P450"/>
    <property type="match status" value="1"/>
</dbReference>
<organism evidence="14 15">
    <name type="scientific">Popillia japonica</name>
    <name type="common">Japanese beetle</name>
    <dbReference type="NCBI Taxonomy" id="7064"/>
    <lineage>
        <taxon>Eukaryota</taxon>
        <taxon>Metazoa</taxon>
        <taxon>Ecdysozoa</taxon>
        <taxon>Arthropoda</taxon>
        <taxon>Hexapoda</taxon>
        <taxon>Insecta</taxon>
        <taxon>Pterygota</taxon>
        <taxon>Neoptera</taxon>
        <taxon>Endopterygota</taxon>
        <taxon>Coleoptera</taxon>
        <taxon>Polyphaga</taxon>
        <taxon>Scarabaeiformia</taxon>
        <taxon>Scarabaeidae</taxon>
        <taxon>Rutelinae</taxon>
        <taxon>Popillia</taxon>
    </lineage>
</organism>
<keyword evidence="11 13" id="KW-0503">Monooxygenase</keyword>
<protein>
    <submittedName>
        <fullName evidence="14">Cytochrome P450</fullName>
    </submittedName>
</protein>
<evidence type="ECO:0000256" key="13">
    <source>
        <dbReference type="RuleBase" id="RU000461"/>
    </source>
</evidence>
<dbReference type="InterPro" id="IPR036396">
    <property type="entry name" value="Cyt_P450_sf"/>
</dbReference>
<comment type="caution">
    <text evidence="14">The sequence shown here is derived from an EMBL/GenBank/DDBJ whole genome shotgun (WGS) entry which is preliminary data.</text>
</comment>
<dbReference type="PANTHER" id="PTHR24291">
    <property type="entry name" value="CYTOCHROME P450 FAMILY 4"/>
    <property type="match status" value="1"/>
</dbReference>
<evidence type="ECO:0000256" key="10">
    <source>
        <dbReference type="ARBA" id="ARBA00023004"/>
    </source>
</evidence>
<evidence type="ECO:0000256" key="4">
    <source>
        <dbReference type="ARBA" id="ARBA00010617"/>
    </source>
</evidence>
<keyword evidence="15" id="KW-1185">Reference proteome</keyword>
<dbReference type="GO" id="GO:0016705">
    <property type="term" value="F:oxidoreductase activity, acting on paired donors, with incorporation or reduction of molecular oxygen"/>
    <property type="evidence" value="ECO:0007669"/>
    <property type="project" value="InterPro"/>
</dbReference>
<dbReference type="FunFam" id="1.10.630.10:FF:000182">
    <property type="entry name" value="Cytochrome P450 3A4"/>
    <property type="match status" value="1"/>
</dbReference>
<comment type="cofactor">
    <cofactor evidence="1 12">
        <name>heme</name>
        <dbReference type="ChEBI" id="CHEBI:30413"/>
    </cofactor>
</comment>
<evidence type="ECO:0000256" key="3">
    <source>
        <dbReference type="ARBA" id="ARBA00004406"/>
    </source>
</evidence>
<dbReference type="InterPro" id="IPR017972">
    <property type="entry name" value="Cyt_P450_CS"/>
</dbReference>
<keyword evidence="8" id="KW-0492">Microsome</keyword>
<dbReference type="GO" id="GO:0005506">
    <property type="term" value="F:iron ion binding"/>
    <property type="evidence" value="ECO:0007669"/>
    <property type="project" value="InterPro"/>
</dbReference>
<comment type="subcellular location">
    <subcellularLocation>
        <location evidence="3">Endoplasmic reticulum membrane</location>
        <topology evidence="3">Peripheral membrane protein</topology>
    </subcellularLocation>
    <subcellularLocation>
        <location evidence="2">Microsome membrane</location>
        <topology evidence="2">Peripheral membrane protein</topology>
    </subcellularLocation>
</comment>
<dbReference type="InterPro" id="IPR050196">
    <property type="entry name" value="Cytochrome_P450_Monoox"/>
</dbReference>
<sequence>MPLILWVVYWCYTVVHFEKYLRKIPGKIGLPLFGVALEVRSPTKLLEYVLQYHRIYKSSYKMFVGSQPYLMITEPEDMKFFLSTSPLLKKSEVYDMAKRWLGNSLLISSGDKWRKQKTMVTPAFHLNILKTFIDVFNSQADVFVEKLLEESHKGNVDIYPLAERLTLDIICETIMGTSVNAQNDNDCKYLKCVQTLMDIYLDRAISPILTNNLLYFFTNTYRKEMYATKVVHDYTNSVIAQRRKLLNNTNEDSKDSQNIKRKKARKALLDLLLEYSANDPSFTEKDLQGEVDTFVVGGYDSTATAVTFILYCLARHPVVQRKVYEELTAIFADDPQRKPTSADLQAMKFLEMVVKETLRLYTPIPLIGRKLENDVDWNGVTLPKGLMILICLQCVHKSIDYWGENFETFDPERFNIENNKNRHPYAYVPFSAGIRNCIGLKYAMVELKCIIATTLRRVEVFPANPDKDVILKSAIMLKPINGVYIRLKSR</sequence>
<dbReference type="SUPFAM" id="SSF48264">
    <property type="entry name" value="Cytochrome P450"/>
    <property type="match status" value="1"/>
</dbReference>
<proteinExistence type="inferred from homology"/>
<keyword evidence="10 12" id="KW-0408">Iron</keyword>
<dbReference type="InterPro" id="IPR001128">
    <property type="entry name" value="Cyt_P450"/>
</dbReference>
<evidence type="ECO:0000256" key="6">
    <source>
        <dbReference type="ARBA" id="ARBA00022723"/>
    </source>
</evidence>
<evidence type="ECO:0000256" key="5">
    <source>
        <dbReference type="ARBA" id="ARBA00022617"/>
    </source>
</evidence>
<evidence type="ECO:0000313" key="15">
    <source>
        <dbReference type="Proteomes" id="UP001458880"/>
    </source>
</evidence>
<keyword evidence="6 12" id="KW-0479">Metal-binding</keyword>
<evidence type="ECO:0000256" key="9">
    <source>
        <dbReference type="ARBA" id="ARBA00023002"/>
    </source>
</evidence>
<feature type="binding site" description="axial binding residue" evidence="12">
    <location>
        <position position="437"/>
    </location>
    <ligand>
        <name>heme</name>
        <dbReference type="ChEBI" id="CHEBI:30413"/>
    </ligand>
    <ligandPart>
        <name>Fe</name>
        <dbReference type="ChEBI" id="CHEBI:18248"/>
    </ligandPart>
</feature>
<comment type="similarity">
    <text evidence="4 13">Belongs to the cytochrome P450 family.</text>
</comment>
<evidence type="ECO:0000313" key="14">
    <source>
        <dbReference type="EMBL" id="KAK9708542.1"/>
    </source>
</evidence>
<dbReference type="PROSITE" id="PS00086">
    <property type="entry name" value="CYTOCHROME_P450"/>
    <property type="match status" value="1"/>
</dbReference>
<name>A0AAW1JVN0_POPJA</name>